<sequence>MDHMTIARAKPLPEGFFAITLGTGIMVLPQMWVSLQASWLSYGDAEKALNLLFPLECSN</sequence>
<keyword evidence="1" id="KW-0812">Transmembrane</keyword>
<protein>
    <submittedName>
        <fullName evidence="2">Uncharacterized protein</fullName>
    </submittedName>
</protein>
<proteinExistence type="predicted"/>
<keyword evidence="3" id="KW-1185">Reference proteome</keyword>
<keyword evidence="1" id="KW-0472">Membrane</keyword>
<evidence type="ECO:0000313" key="3">
    <source>
        <dbReference type="Proteomes" id="UP001054252"/>
    </source>
</evidence>
<organism evidence="2 3">
    <name type="scientific">Rubroshorea leprosula</name>
    <dbReference type="NCBI Taxonomy" id="152421"/>
    <lineage>
        <taxon>Eukaryota</taxon>
        <taxon>Viridiplantae</taxon>
        <taxon>Streptophyta</taxon>
        <taxon>Embryophyta</taxon>
        <taxon>Tracheophyta</taxon>
        <taxon>Spermatophyta</taxon>
        <taxon>Magnoliopsida</taxon>
        <taxon>eudicotyledons</taxon>
        <taxon>Gunneridae</taxon>
        <taxon>Pentapetalae</taxon>
        <taxon>rosids</taxon>
        <taxon>malvids</taxon>
        <taxon>Malvales</taxon>
        <taxon>Dipterocarpaceae</taxon>
        <taxon>Rubroshorea</taxon>
    </lineage>
</organism>
<feature type="transmembrane region" description="Helical" evidence="1">
    <location>
        <begin position="12"/>
        <end position="32"/>
    </location>
</feature>
<dbReference type="AlphaFoldDB" id="A0AAV5J3D7"/>
<comment type="caution">
    <text evidence="2">The sequence shown here is derived from an EMBL/GenBank/DDBJ whole genome shotgun (WGS) entry which is preliminary data.</text>
</comment>
<evidence type="ECO:0000256" key="1">
    <source>
        <dbReference type="SAM" id="Phobius"/>
    </source>
</evidence>
<dbReference type="Proteomes" id="UP001054252">
    <property type="component" value="Unassembled WGS sequence"/>
</dbReference>
<dbReference type="EMBL" id="BPVZ01000030">
    <property type="protein sequence ID" value="GKV09098.1"/>
    <property type="molecule type" value="Genomic_DNA"/>
</dbReference>
<name>A0AAV5J3D7_9ROSI</name>
<accession>A0AAV5J3D7</accession>
<gene>
    <name evidence="2" type="ORF">SLEP1_g20644</name>
</gene>
<keyword evidence="1" id="KW-1133">Transmembrane helix</keyword>
<evidence type="ECO:0000313" key="2">
    <source>
        <dbReference type="EMBL" id="GKV09098.1"/>
    </source>
</evidence>
<reference evidence="2 3" key="1">
    <citation type="journal article" date="2021" name="Commun. Biol.">
        <title>The genome of Shorea leprosula (Dipterocarpaceae) highlights the ecological relevance of drought in aseasonal tropical rainforests.</title>
        <authorList>
            <person name="Ng K.K.S."/>
            <person name="Kobayashi M.J."/>
            <person name="Fawcett J.A."/>
            <person name="Hatakeyama M."/>
            <person name="Paape T."/>
            <person name="Ng C.H."/>
            <person name="Ang C.C."/>
            <person name="Tnah L.H."/>
            <person name="Lee C.T."/>
            <person name="Nishiyama T."/>
            <person name="Sese J."/>
            <person name="O'Brien M.J."/>
            <person name="Copetti D."/>
            <person name="Mohd Noor M.I."/>
            <person name="Ong R.C."/>
            <person name="Putra M."/>
            <person name="Sireger I.Z."/>
            <person name="Indrioko S."/>
            <person name="Kosugi Y."/>
            <person name="Izuno A."/>
            <person name="Isagi Y."/>
            <person name="Lee S.L."/>
            <person name="Shimizu K.K."/>
        </authorList>
    </citation>
    <scope>NUCLEOTIDE SEQUENCE [LARGE SCALE GENOMIC DNA]</scope>
    <source>
        <strain evidence="2">214</strain>
    </source>
</reference>